<feature type="domain" description="Histidine kinase" evidence="8">
    <location>
        <begin position="295"/>
        <end position="540"/>
    </location>
</feature>
<dbReference type="AlphaFoldDB" id="A0A6F8V8G3"/>
<dbReference type="SUPFAM" id="SSF55874">
    <property type="entry name" value="ATPase domain of HSP90 chaperone/DNA topoisomerase II/histidine kinase"/>
    <property type="match status" value="1"/>
</dbReference>
<sequence length="543" mass="60378">MFDNFKISTRLMLLTGSLLVLLTIVGFMGLRGVSGTSEGLRSVYESNTVPLVQLGEVLDVVYQSRAQVITGMSANSSSAADVHFQAVEKVNEQLKRIWGAYRASVVSAEVKEQAANFERAWDAYAESGNRTIELARSGAYETASDFMKTESARKFDAARDALLNLMRYEKETARDSFEKTSRSNNTTRMLVLITLLLGLAIGAGQSYGTIHSIASRLNLMQTTIGEIEHSSDYSKRVPIASRDELGQTAKSFNELMGVLQWETEEQKALIRKLEEAHNQLLQSEKMASIGQLAAGVAHEINNPIGYVNSNLGSLEKYIDTLFRVLAACERAECALGDQPILEEIRSLKREADWEFIKQDILDLLKESTDGILRVKRIVQDLKDFSHVDEAEWQWVDLHKGIDSTLNVVHNELKYNSEVIKEYGELPQVECLAHQLNQVFMNILVNASHAIGPDGHGRITIRSGTQDDKVWVEISDNGKGIAPENLKRIFDPFFTTKPVGKGTGLGLSLSYGIVEKHHGRIEVESEVGKGTTFRIWVPVRQSAA</sequence>
<dbReference type="GO" id="GO:0016020">
    <property type="term" value="C:membrane"/>
    <property type="evidence" value="ECO:0007669"/>
    <property type="project" value="UniProtKB-SubCell"/>
</dbReference>
<dbReference type="PROSITE" id="PS50109">
    <property type="entry name" value="HIS_KIN"/>
    <property type="match status" value="1"/>
</dbReference>
<dbReference type="RefSeq" id="WP_244617433.1">
    <property type="nucleotide sequence ID" value="NZ_AP022853.1"/>
</dbReference>
<organism evidence="10 11">
    <name type="scientific">Sulfurimicrobium lacus</name>
    <dbReference type="NCBI Taxonomy" id="2715678"/>
    <lineage>
        <taxon>Bacteria</taxon>
        <taxon>Pseudomonadati</taxon>
        <taxon>Pseudomonadota</taxon>
        <taxon>Betaproteobacteria</taxon>
        <taxon>Nitrosomonadales</taxon>
        <taxon>Sulfuricellaceae</taxon>
        <taxon>Sulfurimicrobium</taxon>
    </lineage>
</organism>
<dbReference type="Gene3D" id="1.10.287.130">
    <property type="match status" value="1"/>
</dbReference>
<keyword evidence="6" id="KW-0418">Kinase</keyword>
<gene>
    <name evidence="10" type="ORF">SKTS_08640</name>
</gene>
<dbReference type="PANTHER" id="PTHR43065">
    <property type="entry name" value="SENSOR HISTIDINE KINASE"/>
    <property type="match status" value="1"/>
</dbReference>
<dbReference type="KEGG" id="slac:SKTS_08640"/>
<dbReference type="PRINTS" id="PR00344">
    <property type="entry name" value="BCTRLSENSOR"/>
</dbReference>
<evidence type="ECO:0000313" key="11">
    <source>
        <dbReference type="Proteomes" id="UP000502260"/>
    </source>
</evidence>
<evidence type="ECO:0000256" key="4">
    <source>
        <dbReference type="ARBA" id="ARBA00022553"/>
    </source>
</evidence>
<dbReference type="InterPro" id="IPR024478">
    <property type="entry name" value="HlyB_4HB_MCP"/>
</dbReference>
<dbReference type="CDD" id="cd19411">
    <property type="entry name" value="MCP2201-like_sensor"/>
    <property type="match status" value="1"/>
</dbReference>
<keyword evidence="5" id="KW-0808">Transferase</keyword>
<dbReference type="CDD" id="cd06225">
    <property type="entry name" value="HAMP"/>
    <property type="match status" value="1"/>
</dbReference>
<dbReference type="Pfam" id="PF02518">
    <property type="entry name" value="HATPase_c"/>
    <property type="match status" value="1"/>
</dbReference>
<evidence type="ECO:0000256" key="7">
    <source>
        <dbReference type="SAM" id="Phobius"/>
    </source>
</evidence>
<evidence type="ECO:0000256" key="5">
    <source>
        <dbReference type="ARBA" id="ARBA00022679"/>
    </source>
</evidence>
<dbReference type="CDD" id="cd00082">
    <property type="entry name" value="HisKA"/>
    <property type="match status" value="1"/>
</dbReference>
<proteinExistence type="predicted"/>
<dbReference type="Pfam" id="PF12729">
    <property type="entry name" value="4HB_MCP_1"/>
    <property type="match status" value="1"/>
</dbReference>
<comment type="subcellular location">
    <subcellularLocation>
        <location evidence="2">Membrane</location>
    </subcellularLocation>
</comment>
<evidence type="ECO:0000256" key="6">
    <source>
        <dbReference type="ARBA" id="ARBA00022777"/>
    </source>
</evidence>
<feature type="domain" description="HAMP" evidence="9">
    <location>
        <begin position="211"/>
        <end position="264"/>
    </location>
</feature>
<dbReference type="InterPro" id="IPR003594">
    <property type="entry name" value="HATPase_dom"/>
</dbReference>
<feature type="transmembrane region" description="Helical" evidence="7">
    <location>
        <begin position="189"/>
        <end position="208"/>
    </location>
</feature>
<dbReference type="InterPro" id="IPR036890">
    <property type="entry name" value="HATPase_C_sf"/>
</dbReference>
<dbReference type="SMART" id="SM00387">
    <property type="entry name" value="HATPase_c"/>
    <property type="match status" value="1"/>
</dbReference>
<dbReference type="PANTHER" id="PTHR43065:SF50">
    <property type="entry name" value="HISTIDINE KINASE"/>
    <property type="match status" value="1"/>
</dbReference>
<reference evidence="11" key="1">
    <citation type="submission" date="2020-03" db="EMBL/GenBank/DDBJ databases">
        <title>Complete genome sequence of sulfur-oxidizing bacterium skT11.</title>
        <authorList>
            <person name="Kanda M."/>
            <person name="Kojima H."/>
            <person name="Fukui M."/>
        </authorList>
    </citation>
    <scope>NUCLEOTIDE SEQUENCE [LARGE SCALE GENOMIC DNA]</scope>
    <source>
        <strain evidence="11">skT11</strain>
    </source>
</reference>
<dbReference type="EC" id="2.7.13.3" evidence="3"/>
<dbReference type="InterPro" id="IPR003661">
    <property type="entry name" value="HisK_dim/P_dom"/>
</dbReference>
<feature type="transmembrane region" description="Helical" evidence="7">
    <location>
        <begin position="12"/>
        <end position="33"/>
    </location>
</feature>
<keyword evidence="4" id="KW-0597">Phosphoprotein</keyword>
<evidence type="ECO:0000259" key="8">
    <source>
        <dbReference type="PROSITE" id="PS50109"/>
    </source>
</evidence>
<keyword evidence="7" id="KW-1133">Transmembrane helix</keyword>
<dbReference type="EMBL" id="AP022853">
    <property type="protein sequence ID" value="BCB25978.1"/>
    <property type="molecule type" value="Genomic_DNA"/>
</dbReference>
<evidence type="ECO:0000256" key="2">
    <source>
        <dbReference type="ARBA" id="ARBA00004370"/>
    </source>
</evidence>
<name>A0A6F8V8G3_9PROT</name>
<dbReference type="InterPro" id="IPR005467">
    <property type="entry name" value="His_kinase_dom"/>
</dbReference>
<keyword evidence="7" id="KW-0472">Membrane</keyword>
<protein>
    <recommendedName>
        <fullName evidence="3">histidine kinase</fullName>
        <ecNumber evidence="3">2.7.13.3</ecNumber>
    </recommendedName>
</protein>
<dbReference type="GO" id="GO:0000155">
    <property type="term" value="F:phosphorelay sensor kinase activity"/>
    <property type="evidence" value="ECO:0007669"/>
    <property type="project" value="InterPro"/>
</dbReference>
<keyword evidence="7" id="KW-0812">Transmembrane</keyword>
<evidence type="ECO:0000259" key="9">
    <source>
        <dbReference type="PROSITE" id="PS50885"/>
    </source>
</evidence>
<dbReference type="Proteomes" id="UP000502260">
    <property type="component" value="Chromosome"/>
</dbReference>
<dbReference type="Gene3D" id="6.10.340.10">
    <property type="match status" value="1"/>
</dbReference>
<dbReference type="SMART" id="SM00304">
    <property type="entry name" value="HAMP"/>
    <property type="match status" value="1"/>
</dbReference>
<comment type="catalytic activity">
    <reaction evidence="1">
        <text>ATP + protein L-histidine = ADP + protein N-phospho-L-histidine.</text>
        <dbReference type="EC" id="2.7.13.3"/>
    </reaction>
</comment>
<accession>A0A6F8V8G3</accession>
<dbReference type="Pfam" id="PF00672">
    <property type="entry name" value="HAMP"/>
    <property type="match status" value="1"/>
</dbReference>
<dbReference type="InterPro" id="IPR004358">
    <property type="entry name" value="Sig_transdc_His_kin-like_C"/>
</dbReference>
<dbReference type="PROSITE" id="PS50885">
    <property type="entry name" value="HAMP"/>
    <property type="match status" value="1"/>
</dbReference>
<dbReference type="InterPro" id="IPR003660">
    <property type="entry name" value="HAMP_dom"/>
</dbReference>
<dbReference type="InterPro" id="IPR047347">
    <property type="entry name" value="YvaQ-like_sensor"/>
</dbReference>
<dbReference type="SUPFAM" id="SSF47384">
    <property type="entry name" value="Homodimeric domain of signal transducing histidine kinase"/>
    <property type="match status" value="1"/>
</dbReference>
<evidence type="ECO:0000313" key="10">
    <source>
        <dbReference type="EMBL" id="BCB25978.1"/>
    </source>
</evidence>
<evidence type="ECO:0000256" key="1">
    <source>
        <dbReference type="ARBA" id="ARBA00000085"/>
    </source>
</evidence>
<dbReference type="InterPro" id="IPR036097">
    <property type="entry name" value="HisK_dim/P_sf"/>
</dbReference>
<keyword evidence="11" id="KW-1185">Reference proteome</keyword>
<evidence type="ECO:0000256" key="3">
    <source>
        <dbReference type="ARBA" id="ARBA00012438"/>
    </source>
</evidence>
<dbReference type="Gene3D" id="3.30.565.10">
    <property type="entry name" value="Histidine kinase-like ATPase, C-terminal domain"/>
    <property type="match status" value="1"/>
</dbReference>